<accession>A0A1Y2FJ30</accession>
<feature type="compositionally biased region" description="Polar residues" evidence="1">
    <location>
        <begin position="403"/>
        <end position="416"/>
    </location>
</feature>
<comment type="caution">
    <text evidence="3">The sequence shown here is derived from an EMBL/GenBank/DDBJ whole genome shotgun (WGS) entry which is preliminary data.</text>
</comment>
<evidence type="ECO:0000256" key="2">
    <source>
        <dbReference type="SAM" id="Phobius"/>
    </source>
</evidence>
<dbReference type="SUPFAM" id="SSF48264">
    <property type="entry name" value="Cytochrome P450"/>
    <property type="match status" value="1"/>
</dbReference>
<keyword evidence="4" id="KW-1185">Reference proteome</keyword>
<name>A0A1Y2FJ30_PROLT</name>
<feature type="region of interest" description="Disordered" evidence="1">
    <location>
        <begin position="389"/>
        <end position="416"/>
    </location>
</feature>
<sequence length="575" mass="63060">MSSEHDYSLSTKILAGILSPWFAFTLVFGVLCFFYIVVWKPRLHHAYPSWPKSPGIYLSLPYKRRKAFKNDPIGELNRIRNHLPAPVFWTDIVPAYKTLTIVNSDALIVQFLSSEHKEELSWDAATRYAWNHLFKEDSPFGRSASFNEACRLCLAAGFSKTRTTMSSALNRMILNSLASLMEPFGNGNLHDIVDRIVSTALLTIFIGDTPASLAQPYDELCRRLRDDRQDSKAEARLAEQLRTELDHAVQSRLADPELSANDDYLGFILSDQSRAQGMSPLPSHATLQEAAPGAPSVESSSDNAEQLDAFTKTNAVKNLPDHLLSALLQTRMLVTTCIFWKLYSAATQHSTVGPDPLLLVRQATEETLLGSTVIPKDAFVAICTAGELQEPSDRDTGSHGRLSRNQSSTELASLPTAYSSGNLSDLTTNDTLTLPNSASFSSFSPLLRGPGDRRGSQSSSFNAKGEPERQNLLASYRSRQGTWQRHYPQGHLISLMVGSISNALSQQLIITGSGEVKAIYNGASSLFLPQPSLAVAVIKGTSPVLQAPVSFYSASRSNSTYLVPDKSAIIRETAE</sequence>
<proteinExistence type="predicted"/>
<dbReference type="GeneID" id="63787704"/>
<dbReference type="GO" id="GO:0016705">
    <property type="term" value="F:oxidoreductase activity, acting on paired donors, with incorporation or reduction of molecular oxygen"/>
    <property type="evidence" value="ECO:0007669"/>
    <property type="project" value="InterPro"/>
</dbReference>
<feature type="transmembrane region" description="Helical" evidence="2">
    <location>
        <begin position="20"/>
        <end position="39"/>
    </location>
</feature>
<dbReference type="InterPro" id="IPR036396">
    <property type="entry name" value="Cyt_P450_sf"/>
</dbReference>
<dbReference type="OMA" id="CTNTILW"/>
<reference evidence="3 4" key="1">
    <citation type="submission" date="2016-07" db="EMBL/GenBank/DDBJ databases">
        <title>Pervasive Adenine N6-methylation of Active Genes in Fungi.</title>
        <authorList>
            <consortium name="DOE Joint Genome Institute"/>
            <person name="Mondo S.J."/>
            <person name="Dannebaum R.O."/>
            <person name="Kuo R.C."/>
            <person name="Labutti K."/>
            <person name="Haridas S."/>
            <person name="Kuo A."/>
            <person name="Salamov A."/>
            <person name="Ahrendt S.R."/>
            <person name="Lipzen A."/>
            <person name="Sullivan W."/>
            <person name="Andreopoulos W.B."/>
            <person name="Clum A."/>
            <person name="Lindquist E."/>
            <person name="Daum C."/>
            <person name="Ramamoorthy G.K."/>
            <person name="Gryganskyi A."/>
            <person name="Culley D."/>
            <person name="Magnuson J.K."/>
            <person name="James T.Y."/>
            <person name="O'Malley M.A."/>
            <person name="Stajich J.E."/>
            <person name="Spatafora J.W."/>
            <person name="Visel A."/>
            <person name="Grigoriev I.V."/>
        </authorList>
    </citation>
    <scope>NUCLEOTIDE SEQUENCE [LARGE SCALE GENOMIC DNA]</scope>
    <source>
        <strain evidence="3 4">12-1054</strain>
    </source>
</reference>
<protein>
    <recommendedName>
        <fullName evidence="5">Cytochrome P450</fullName>
    </recommendedName>
</protein>
<dbReference type="GO" id="GO:0020037">
    <property type="term" value="F:heme binding"/>
    <property type="evidence" value="ECO:0007669"/>
    <property type="project" value="InterPro"/>
</dbReference>
<organism evidence="3 4">
    <name type="scientific">Protomyces lactucae-debilis</name>
    <dbReference type="NCBI Taxonomy" id="2754530"/>
    <lineage>
        <taxon>Eukaryota</taxon>
        <taxon>Fungi</taxon>
        <taxon>Dikarya</taxon>
        <taxon>Ascomycota</taxon>
        <taxon>Taphrinomycotina</taxon>
        <taxon>Taphrinomycetes</taxon>
        <taxon>Taphrinales</taxon>
        <taxon>Protomycetaceae</taxon>
        <taxon>Protomyces</taxon>
    </lineage>
</organism>
<evidence type="ECO:0000313" key="4">
    <source>
        <dbReference type="Proteomes" id="UP000193685"/>
    </source>
</evidence>
<gene>
    <name evidence="3" type="ORF">BCR37DRAFT_392087</name>
</gene>
<keyword evidence="2" id="KW-1133">Transmembrane helix</keyword>
<feature type="region of interest" description="Disordered" evidence="1">
    <location>
        <begin position="443"/>
        <end position="469"/>
    </location>
</feature>
<evidence type="ECO:0000256" key="1">
    <source>
        <dbReference type="SAM" id="MobiDB-lite"/>
    </source>
</evidence>
<dbReference type="AlphaFoldDB" id="A0A1Y2FJ30"/>
<evidence type="ECO:0000313" key="3">
    <source>
        <dbReference type="EMBL" id="ORY83607.1"/>
    </source>
</evidence>
<dbReference type="RefSeq" id="XP_040725902.1">
    <property type="nucleotide sequence ID" value="XM_040871105.1"/>
</dbReference>
<dbReference type="Proteomes" id="UP000193685">
    <property type="component" value="Unassembled WGS sequence"/>
</dbReference>
<dbReference type="GO" id="GO:0005506">
    <property type="term" value="F:iron ion binding"/>
    <property type="evidence" value="ECO:0007669"/>
    <property type="project" value="InterPro"/>
</dbReference>
<dbReference type="EMBL" id="MCFI01000007">
    <property type="protein sequence ID" value="ORY83607.1"/>
    <property type="molecule type" value="Genomic_DNA"/>
</dbReference>
<dbReference type="GO" id="GO:0004497">
    <property type="term" value="F:monooxygenase activity"/>
    <property type="evidence" value="ECO:0007669"/>
    <property type="project" value="InterPro"/>
</dbReference>
<evidence type="ECO:0008006" key="5">
    <source>
        <dbReference type="Google" id="ProtNLM"/>
    </source>
</evidence>
<dbReference type="OrthoDB" id="5332256at2759"/>
<keyword evidence="2" id="KW-0472">Membrane</keyword>
<keyword evidence="2" id="KW-0812">Transmembrane</keyword>